<feature type="non-terminal residue" evidence="2">
    <location>
        <position position="1"/>
    </location>
</feature>
<reference evidence="2" key="1">
    <citation type="journal article" date="2014" name="Front. Microbiol.">
        <title>High frequency of phylogenetically diverse reductive dehalogenase-homologous genes in deep subseafloor sedimentary metagenomes.</title>
        <authorList>
            <person name="Kawai M."/>
            <person name="Futagami T."/>
            <person name="Toyoda A."/>
            <person name="Takaki Y."/>
            <person name="Nishi S."/>
            <person name="Hori S."/>
            <person name="Arai W."/>
            <person name="Tsubouchi T."/>
            <person name="Morono Y."/>
            <person name="Uchiyama I."/>
            <person name="Ito T."/>
            <person name="Fujiyama A."/>
            <person name="Inagaki F."/>
            <person name="Takami H."/>
        </authorList>
    </citation>
    <scope>NUCLEOTIDE SEQUENCE</scope>
    <source>
        <strain evidence="2">Expedition CK06-06</strain>
    </source>
</reference>
<sequence length="72" mass="8211">GEELDELCALIEQCGIEMSPQIQVFLALGTMHGARFVAFMDWKRRGRPGDLRKKSDTGIEKRDEVKGEEMRT</sequence>
<gene>
    <name evidence="2" type="ORF">S01H4_62784</name>
</gene>
<dbReference type="EMBL" id="BART01037563">
    <property type="protein sequence ID" value="GAH08802.1"/>
    <property type="molecule type" value="Genomic_DNA"/>
</dbReference>
<comment type="caution">
    <text evidence="2">The sequence shown here is derived from an EMBL/GenBank/DDBJ whole genome shotgun (WGS) entry which is preliminary data.</text>
</comment>
<name>X1CM29_9ZZZZ</name>
<evidence type="ECO:0000256" key="1">
    <source>
        <dbReference type="SAM" id="MobiDB-lite"/>
    </source>
</evidence>
<feature type="region of interest" description="Disordered" evidence="1">
    <location>
        <begin position="46"/>
        <end position="72"/>
    </location>
</feature>
<evidence type="ECO:0000313" key="2">
    <source>
        <dbReference type="EMBL" id="GAH08802.1"/>
    </source>
</evidence>
<protein>
    <submittedName>
        <fullName evidence="2">Uncharacterized protein</fullName>
    </submittedName>
</protein>
<accession>X1CM29</accession>
<organism evidence="2">
    <name type="scientific">marine sediment metagenome</name>
    <dbReference type="NCBI Taxonomy" id="412755"/>
    <lineage>
        <taxon>unclassified sequences</taxon>
        <taxon>metagenomes</taxon>
        <taxon>ecological metagenomes</taxon>
    </lineage>
</organism>
<dbReference type="AlphaFoldDB" id="X1CM29"/>
<proteinExistence type="predicted"/>